<keyword evidence="12" id="KW-1185">Reference proteome</keyword>
<dbReference type="InterPro" id="IPR000544">
    <property type="entry name" value="Octanoyltransferase"/>
</dbReference>
<keyword evidence="5" id="KW-0012">Acyltransferase</keyword>
<comment type="caution">
    <text evidence="11">The sequence shown here is derived from an EMBL/GenBank/DDBJ whole genome shotgun (WGS) entry which is preliminary data.</text>
</comment>
<dbReference type="PROSITE" id="PS51733">
    <property type="entry name" value="BPL_LPL_CATALYTIC"/>
    <property type="match status" value="1"/>
</dbReference>
<evidence type="ECO:0000256" key="1">
    <source>
        <dbReference type="ARBA" id="ARBA00004821"/>
    </source>
</evidence>
<dbReference type="NCBIfam" id="TIGR00214">
    <property type="entry name" value="lipB"/>
    <property type="match status" value="1"/>
</dbReference>
<evidence type="ECO:0000313" key="12">
    <source>
        <dbReference type="Proteomes" id="UP001174909"/>
    </source>
</evidence>
<dbReference type="PANTHER" id="PTHR10993:SF15">
    <property type="entry name" value="OCTANOYLTRANSFERASE LIP2, MITOCHONDRIAL"/>
    <property type="match status" value="1"/>
</dbReference>
<evidence type="ECO:0000256" key="7">
    <source>
        <dbReference type="ARBA" id="ARBA00033331"/>
    </source>
</evidence>
<dbReference type="PIRSF" id="PIRSF016262">
    <property type="entry name" value="LPLase"/>
    <property type="match status" value="1"/>
</dbReference>
<evidence type="ECO:0000313" key="11">
    <source>
        <dbReference type="EMBL" id="CAI8052331.1"/>
    </source>
</evidence>
<dbReference type="GO" id="GO:0009249">
    <property type="term" value="P:protein lipoylation"/>
    <property type="evidence" value="ECO:0007669"/>
    <property type="project" value="InterPro"/>
</dbReference>
<dbReference type="Gene3D" id="3.30.930.10">
    <property type="entry name" value="Bira Bifunctional Protein, Domain 2"/>
    <property type="match status" value="1"/>
</dbReference>
<sequence length="143" mass="15106">MVGYPIMDVRPLGGPLDYVCSLEEVVILTLNDFGLAAERIPDVIGVWVGDVKVASVGVRISRGISTHGFALNVNTDLSYFRHIVPCGMPGAVVGSIQSLLGAPVDMDLVAERLVHHFGNQLRKTMVEVEPAELGAPAGAATQA</sequence>
<evidence type="ECO:0000256" key="5">
    <source>
        <dbReference type="ARBA" id="ARBA00023315"/>
    </source>
</evidence>
<dbReference type="InterPro" id="IPR045864">
    <property type="entry name" value="aa-tRNA-synth_II/BPL/LPL"/>
</dbReference>
<name>A0AA35XHB2_GEOBA</name>
<dbReference type="Proteomes" id="UP001174909">
    <property type="component" value="Unassembled WGS sequence"/>
</dbReference>
<dbReference type="Pfam" id="PF21948">
    <property type="entry name" value="LplA-B_cat"/>
    <property type="match status" value="1"/>
</dbReference>
<dbReference type="PANTHER" id="PTHR10993">
    <property type="entry name" value="OCTANOYLTRANSFERASE"/>
    <property type="match status" value="1"/>
</dbReference>
<dbReference type="GO" id="GO:0033819">
    <property type="term" value="F:lipoyl(octanoyl) transferase activity"/>
    <property type="evidence" value="ECO:0007669"/>
    <property type="project" value="UniProtKB-EC"/>
</dbReference>
<comment type="similarity">
    <text evidence="2">Belongs to the LipB family.</text>
</comment>
<evidence type="ECO:0000256" key="6">
    <source>
        <dbReference type="ARBA" id="ARBA00030797"/>
    </source>
</evidence>
<evidence type="ECO:0000256" key="4">
    <source>
        <dbReference type="ARBA" id="ARBA00022679"/>
    </source>
</evidence>
<evidence type="ECO:0000256" key="8">
    <source>
        <dbReference type="PIRSR" id="PIRSR016262-1"/>
    </source>
</evidence>
<feature type="active site" description="Acyl-thioester intermediate" evidence="8">
    <location>
        <position position="86"/>
    </location>
</feature>
<evidence type="ECO:0000259" key="10">
    <source>
        <dbReference type="PROSITE" id="PS51733"/>
    </source>
</evidence>
<evidence type="ECO:0000256" key="3">
    <source>
        <dbReference type="ARBA" id="ARBA00012334"/>
    </source>
</evidence>
<dbReference type="EMBL" id="CASHTH010004001">
    <property type="protein sequence ID" value="CAI8052331.1"/>
    <property type="molecule type" value="Genomic_DNA"/>
</dbReference>
<keyword evidence="4" id="KW-0808">Transferase</keyword>
<feature type="site" description="Lowers pKa of active site Cys" evidence="9">
    <location>
        <position position="52"/>
    </location>
</feature>
<accession>A0AA35XHB2</accession>
<dbReference type="InterPro" id="IPR004143">
    <property type="entry name" value="BPL_LPL_catalytic"/>
</dbReference>
<evidence type="ECO:0000256" key="9">
    <source>
        <dbReference type="PIRSR" id="PIRSR016262-3"/>
    </source>
</evidence>
<reference evidence="11" key="1">
    <citation type="submission" date="2023-03" db="EMBL/GenBank/DDBJ databases">
        <authorList>
            <person name="Steffen K."/>
            <person name="Cardenas P."/>
        </authorList>
    </citation>
    <scope>NUCLEOTIDE SEQUENCE</scope>
</reference>
<organism evidence="11 12">
    <name type="scientific">Geodia barretti</name>
    <name type="common">Barrett's horny sponge</name>
    <dbReference type="NCBI Taxonomy" id="519541"/>
    <lineage>
        <taxon>Eukaryota</taxon>
        <taxon>Metazoa</taxon>
        <taxon>Porifera</taxon>
        <taxon>Demospongiae</taxon>
        <taxon>Heteroscleromorpha</taxon>
        <taxon>Tetractinellida</taxon>
        <taxon>Astrophorina</taxon>
        <taxon>Geodiidae</taxon>
        <taxon>Geodia</taxon>
    </lineage>
</organism>
<dbReference type="AlphaFoldDB" id="A0AA35XHB2"/>
<gene>
    <name evidence="11" type="ORF">GBAR_LOCUS28631</name>
</gene>
<proteinExistence type="inferred from homology"/>
<dbReference type="EC" id="2.3.1.181" evidence="3"/>
<evidence type="ECO:0000256" key="2">
    <source>
        <dbReference type="ARBA" id="ARBA00007907"/>
    </source>
</evidence>
<comment type="pathway">
    <text evidence="1">Protein modification; protein lipoylation via endogenous pathway; protein N(6)-(lipoyl)lysine from octanoyl-[acyl-carrier-protein]: step 1/2.</text>
</comment>
<dbReference type="SUPFAM" id="SSF55681">
    <property type="entry name" value="Class II aaRS and biotin synthetases"/>
    <property type="match status" value="1"/>
</dbReference>
<protein>
    <recommendedName>
        <fullName evidence="3">lipoyl(octanoyl) transferase</fullName>
        <ecNumber evidence="3">2.3.1.181</ecNumber>
    </recommendedName>
    <alternativeName>
        <fullName evidence="6">Lipoate-protein ligase B</fullName>
    </alternativeName>
    <alternativeName>
        <fullName evidence="7">Lipoyl/octanoyl transferase</fullName>
    </alternativeName>
</protein>
<feature type="domain" description="BPL/LPL catalytic" evidence="10">
    <location>
        <begin position="1"/>
        <end position="125"/>
    </location>
</feature>